<dbReference type="RefSeq" id="WP_369287033.1">
    <property type="nucleotide sequence ID" value="NZ_JBFTEG010000005.1"/>
</dbReference>
<sequence>MDAPIMNGRRTWLRTLGLLALLLLLGGYGYFSWTRLVAQQHIRQIDWQGASIALNGIRLAHLSLLRQDAQGSLRLEAEGLQLGWRAFGPSPPFWQDMQIARLALDWRPVAERQPAAPSNISADLQALSSYLSSYLSMLPQRLQIDQLLAELPCARGRCSLQGTLRMLGNARTPAGLEAQLDLEGDDQLSWRAQVQGPPDALAVQMTLAVNGQQQLRLDSSLISSAKETLWLAELAAPDLSQAMALHRWLEQWLPSTSPPPPPAPSAATVAATWRLRLAPGSLDLGNLQNASGDIEARVSLSEPWSIPGIGRVQGQLALAVHATAGEWFAERLEGDLQLQPTSTAWLNALPPPLRADVLRLRMQSSGPLTAVPSSLTGRALPLAIELSSLGPVRFDLQGKAAVANAPPWAVELEDATLTATSEQLTLYDWKAHDLKAKLRLSAHLDSEQLRLDLATGSTLEAGDLQNGDLHLLGLSGELQGTHLIAQWPEGSAIAWQAAGQTGIRTERLEHAALQPQGWKWRGKFDADQDHVALDGRLSTDTSLQLMVQAHLRMDQRLHVTARLEELFLRAGNPLRQTFTNWPALLDLSNGRLNASARLDLAAIGQPPAIQLDLTGKGISGIYDRTEFSGLNTQLRLSLDQRRLSVELAQLDLEQANPGIPFGPLQLNGRYQASTIRPRLGRLLVRQAEAAVLGGKVRLGAKQWDLAEPILLFPLELQGLQLTRLFNIYPAEGLAGSGTLDGRLPLRLSANGIAIDHGQVYARPPGGRLRFDSERIRALGQSNPTMRLVAQSLQDFRFATLSSQVDYHPEGKLNLALRLEGQNPTIEQGRPIHLNVNLEEDIPSLLASLQLTDKVNETIKLRVQQRLLQRSTPAAPEEP</sequence>
<keyword evidence="2" id="KW-1185">Reference proteome</keyword>
<protein>
    <submittedName>
        <fullName evidence="1">YdbH domain-containing protein</fullName>
    </submittedName>
</protein>
<dbReference type="EMBL" id="JBFTEG010000005">
    <property type="protein sequence ID" value="MEX6502058.1"/>
    <property type="molecule type" value="Genomic_DNA"/>
</dbReference>
<name>A0ABV3YVS0_9PSED</name>
<evidence type="ECO:0000313" key="2">
    <source>
        <dbReference type="Proteomes" id="UP001560296"/>
    </source>
</evidence>
<dbReference type="InterPro" id="IPR021730">
    <property type="entry name" value="YdbH"/>
</dbReference>
<organism evidence="1 2">
    <name type="scientific">Pseudomonas zhanjiangensis</name>
    <dbReference type="NCBI Taxonomy" id="3239015"/>
    <lineage>
        <taxon>Bacteria</taxon>
        <taxon>Pseudomonadati</taxon>
        <taxon>Pseudomonadota</taxon>
        <taxon>Gammaproteobacteria</taxon>
        <taxon>Pseudomonadales</taxon>
        <taxon>Pseudomonadaceae</taxon>
        <taxon>Pseudomonas</taxon>
    </lineage>
</organism>
<accession>A0ABV3YVS0</accession>
<evidence type="ECO:0000313" key="1">
    <source>
        <dbReference type="EMBL" id="MEX6502058.1"/>
    </source>
</evidence>
<reference evidence="1 2" key="1">
    <citation type="submission" date="2024-07" db="EMBL/GenBank/DDBJ databases">
        <authorList>
            <person name="Li M."/>
        </authorList>
    </citation>
    <scope>NUCLEOTIDE SEQUENCE [LARGE SCALE GENOMIC DNA]</scope>
    <source>
        <strain evidence="1 2">25A3E</strain>
    </source>
</reference>
<dbReference type="Proteomes" id="UP001560296">
    <property type="component" value="Unassembled WGS sequence"/>
</dbReference>
<gene>
    <name evidence="1" type="ORF">AB5S05_08285</name>
</gene>
<proteinExistence type="predicted"/>
<comment type="caution">
    <text evidence="1">The sequence shown here is derived from an EMBL/GenBank/DDBJ whole genome shotgun (WGS) entry which is preliminary data.</text>
</comment>
<dbReference type="Pfam" id="PF11739">
    <property type="entry name" value="YdbH-like"/>
    <property type="match status" value="1"/>
</dbReference>